<name>A0A9P5Y019_9AGAR</name>
<evidence type="ECO:0000313" key="3">
    <source>
        <dbReference type="Proteomes" id="UP000807353"/>
    </source>
</evidence>
<comment type="caution">
    <text evidence="2">The sequence shown here is derived from an EMBL/GenBank/DDBJ whole genome shotgun (WGS) entry which is preliminary data.</text>
</comment>
<dbReference type="OrthoDB" id="3357408at2759"/>
<dbReference type="Proteomes" id="UP000807353">
    <property type="component" value="Unassembled WGS sequence"/>
</dbReference>
<feature type="transmembrane region" description="Helical" evidence="1">
    <location>
        <begin position="255"/>
        <end position="274"/>
    </location>
</feature>
<keyword evidence="1" id="KW-0812">Transmembrane</keyword>
<feature type="transmembrane region" description="Helical" evidence="1">
    <location>
        <begin position="113"/>
        <end position="134"/>
    </location>
</feature>
<protein>
    <submittedName>
        <fullName evidence="2">Uncharacterized protein</fullName>
    </submittedName>
</protein>
<feature type="transmembrane region" description="Helical" evidence="1">
    <location>
        <begin position="218"/>
        <end position="239"/>
    </location>
</feature>
<feature type="transmembrane region" description="Helical" evidence="1">
    <location>
        <begin position="171"/>
        <end position="197"/>
    </location>
</feature>
<evidence type="ECO:0000313" key="2">
    <source>
        <dbReference type="EMBL" id="KAF9460219.1"/>
    </source>
</evidence>
<feature type="transmembrane region" description="Helical" evidence="1">
    <location>
        <begin position="60"/>
        <end position="83"/>
    </location>
</feature>
<organism evidence="2 3">
    <name type="scientific">Collybia nuda</name>
    <dbReference type="NCBI Taxonomy" id="64659"/>
    <lineage>
        <taxon>Eukaryota</taxon>
        <taxon>Fungi</taxon>
        <taxon>Dikarya</taxon>
        <taxon>Basidiomycota</taxon>
        <taxon>Agaricomycotina</taxon>
        <taxon>Agaricomycetes</taxon>
        <taxon>Agaricomycetidae</taxon>
        <taxon>Agaricales</taxon>
        <taxon>Tricholomatineae</taxon>
        <taxon>Clitocybaceae</taxon>
        <taxon>Collybia</taxon>
    </lineage>
</organism>
<feature type="transmembrane region" description="Helical" evidence="1">
    <location>
        <begin position="146"/>
        <end position="165"/>
    </location>
</feature>
<keyword evidence="3" id="KW-1185">Reference proteome</keyword>
<evidence type="ECO:0000256" key="1">
    <source>
        <dbReference type="SAM" id="Phobius"/>
    </source>
</evidence>
<dbReference type="AlphaFoldDB" id="A0A9P5Y019"/>
<accession>A0A9P5Y019</accession>
<gene>
    <name evidence="2" type="ORF">BDZ94DRAFT_1311683</name>
</gene>
<feature type="transmembrane region" description="Helical" evidence="1">
    <location>
        <begin position="28"/>
        <end position="48"/>
    </location>
</feature>
<keyword evidence="1" id="KW-1133">Transmembrane helix</keyword>
<dbReference type="EMBL" id="MU150302">
    <property type="protein sequence ID" value="KAF9460219.1"/>
    <property type="molecule type" value="Genomic_DNA"/>
</dbReference>
<keyword evidence="1" id="KW-0472">Membrane</keyword>
<sequence length="329" mass="36960">MSLRASAPPTFGQAEMIRVILIEEVVELILMFFYGMQVVLFFYSMAASVKKGISTRNQKILLCTYALTFVLATFREITGLVPFPRYINLLFLQYDSSPPADGPLPSWDALEKLGNISTVSCFVEIFLNDGLLIWRAYSLLQSKKWILILPCLMSITSFIMFLGILTHFPGYLFLVAQILSFGANVVITSLIGHVYWVHRKYMKVLFHEANHQSKVGSILSILVTTGVILSVARMIYIIIDFYPDPSSYAFSALKSIYFGFEFIHPTLTIVLLNIERDLQQHSIIKSLFLPIHSSKNDEKSAASTQNRPWESIFAVPIGKSDSGGDSEGS</sequence>
<reference evidence="2" key="1">
    <citation type="submission" date="2020-11" db="EMBL/GenBank/DDBJ databases">
        <authorList>
            <consortium name="DOE Joint Genome Institute"/>
            <person name="Ahrendt S."/>
            <person name="Riley R."/>
            <person name="Andreopoulos W."/>
            <person name="Labutti K."/>
            <person name="Pangilinan J."/>
            <person name="Ruiz-Duenas F.J."/>
            <person name="Barrasa J.M."/>
            <person name="Sanchez-Garcia M."/>
            <person name="Camarero S."/>
            <person name="Miyauchi S."/>
            <person name="Serrano A."/>
            <person name="Linde D."/>
            <person name="Babiker R."/>
            <person name="Drula E."/>
            <person name="Ayuso-Fernandez I."/>
            <person name="Pacheco R."/>
            <person name="Padilla G."/>
            <person name="Ferreira P."/>
            <person name="Barriuso J."/>
            <person name="Kellner H."/>
            <person name="Castanera R."/>
            <person name="Alfaro M."/>
            <person name="Ramirez L."/>
            <person name="Pisabarro A.G."/>
            <person name="Kuo A."/>
            <person name="Tritt A."/>
            <person name="Lipzen A."/>
            <person name="He G."/>
            <person name="Yan M."/>
            <person name="Ng V."/>
            <person name="Cullen D."/>
            <person name="Martin F."/>
            <person name="Rosso M.-N."/>
            <person name="Henrissat B."/>
            <person name="Hibbett D."/>
            <person name="Martinez A.T."/>
            <person name="Grigoriev I.V."/>
        </authorList>
    </citation>
    <scope>NUCLEOTIDE SEQUENCE</scope>
    <source>
        <strain evidence="2">CBS 247.69</strain>
    </source>
</reference>
<proteinExistence type="predicted"/>